<dbReference type="PROSITE" id="PS50195">
    <property type="entry name" value="PX"/>
    <property type="match status" value="1"/>
</dbReference>
<comment type="subcellular location">
    <subcellularLocation>
        <location evidence="1">Cytoplasm</location>
    </subcellularLocation>
</comment>
<gene>
    <name evidence="5" type="ORF">Bca52824_041451</name>
</gene>
<dbReference type="InterPro" id="IPR051837">
    <property type="entry name" value="SortingNexin/PXDomain-PKLike"/>
</dbReference>
<dbReference type="InterPro" id="IPR013937">
    <property type="entry name" value="Sorting_nexin_C"/>
</dbReference>
<dbReference type="AlphaFoldDB" id="A0A8X7UXS3"/>
<dbReference type="EMBL" id="JAAMPC010000009">
    <property type="protein sequence ID" value="KAG2294782.1"/>
    <property type="molecule type" value="Genomic_DNA"/>
</dbReference>
<dbReference type="InterPro" id="IPR001683">
    <property type="entry name" value="PX_dom"/>
</dbReference>
<dbReference type="Pfam" id="PF08628">
    <property type="entry name" value="Nexin_C"/>
    <property type="match status" value="1"/>
</dbReference>
<dbReference type="PANTHER" id="PTHR22999">
    <property type="entry name" value="PX SERINE/THREONINE KINASE PXK"/>
    <property type="match status" value="1"/>
</dbReference>
<sequence length="469" mass="54238">MNLPMAVLIICGLRIISNQNESRSNVEPLTRQSHLNYPGRRQLSLNDARLSTTQPRPRWKKKKINSPVVEAQSEHKVLQKIVAGILSLVLRPRESRSPLVQTIARELLTCSAYQKMNAPAFTGEQSVNQDSGDESHRMPDVVPQRRTEALHTESQHCLKNKSWVLGDNIEKLSSKSFAVYCISVTDTKNKTRFVMRRYSNFERLHRQLEENRNYNLLLPPKPIFSSSTENAFVHRHCIQLEKYLQNLLSIANVDEQQKVWDFLSETSKNYSLGESSSRMRPNVIDVILNLADKVFQFSTRGFVRKNTFAGWKKVILLMRDAVDDWFLKKIHRLRNEDTVAHGIRWFQDILWPNGVFFTRVDDSEEALDQTDPGEETFQMADQLGGEMVVKPSSFEQQLEAGASKFKKFLLRKDNLYRTCPSDILYFTQSNVCIKQLVFAILELLLLNVFPERQDLFRDTRKNPPHGPSE</sequence>
<evidence type="ECO:0000256" key="3">
    <source>
        <dbReference type="SAM" id="MobiDB-lite"/>
    </source>
</evidence>
<dbReference type="InterPro" id="IPR003114">
    <property type="entry name" value="Phox_assoc"/>
</dbReference>
<comment type="caution">
    <text evidence="5">The sequence shown here is derived from an EMBL/GenBank/DDBJ whole genome shotgun (WGS) entry which is preliminary data.</text>
</comment>
<evidence type="ECO:0000313" key="6">
    <source>
        <dbReference type="Proteomes" id="UP000886595"/>
    </source>
</evidence>
<evidence type="ECO:0000259" key="4">
    <source>
        <dbReference type="PROSITE" id="PS50195"/>
    </source>
</evidence>
<dbReference type="Pfam" id="PF02194">
    <property type="entry name" value="PXA"/>
    <property type="match status" value="1"/>
</dbReference>
<protein>
    <recommendedName>
        <fullName evidence="4">PX domain-containing protein</fullName>
    </recommendedName>
</protein>
<feature type="region of interest" description="Disordered" evidence="3">
    <location>
        <begin position="41"/>
        <end position="65"/>
    </location>
</feature>
<feature type="compositionally biased region" description="Polar residues" evidence="3">
    <location>
        <begin position="43"/>
        <end position="55"/>
    </location>
</feature>
<dbReference type="PANTHER" id="PTHR22999:SF23">
    <property type="entry name" value="SORTING NEXIN-16"/>
    <property type="match status" value="1"/>
</dbReference>
<dbReference type="InterPro" id="IPR036871">
    <property type="entry name" value="PX_dom_sf"/>
</dbReference>
<accession>A0A8X7UXS3</accession>
<dbReference type="GO" id="GO:0005768">
    <property type="term" value="C:endosome"/>
    <property type="evidence" value="ECO:0007669"/>
    <property type="project" value="UniProtKB-ARBA"/>
</dbReference>
<proteinExistence type="predicted"/>
<dbReference type="GO" id="GO:0035091">
    <property type="term" value="F:phosphatidylinositol binding"/>
    <property type="evidence" value="ECO:0007669"/>
    <property type="project" value="InterPro"/>
</dbReference>
<evidence type="ECO:0000256" key="1">
    <source>
        <dbReference type="ARBA" id="ARBA00004496"/>
    </source>
</evidence>
<reference evidence="5 6" key="1">
    <citation type="submission" date="2020-02" db="EMBL/GenBank/DDBJ databases">
        <authorList>
            <person name="Ma Q."/>
            <person name="Huang Y."/>
            <person name="Song X."/>
            <person name="Pei D."/>
        </authorList>
    </citation>
    <scope>NUCLEOTIDE SEQUENCE [LARGE SCALE GENOMIC DNA]</scope>
    <source>
        <strain evidence="5">Sxm20200214</strain>
        <tissue evidence="5">Leaf</tissue>
    </source>
</reference>
<evidence type="ECO:0000313" key="5">
    <source>
        <dbReference type="EMBL" id="KAG2294782.1"/>
    </source>
</evidence>
<name>A0A8X7UXS3_BRACI</name>
<feature type="domain" description="PX" evidence="4">
    <location>
        <begin position="158"/>
        <end position="270"/>
    </location>
</feature>
<organism evidence="5 6">
    <name type="scientific">Brassica carinata</name>
    <name type="common">Ethiopian mustard</name>
    <name type="synonym">Abyssinian cabbage</name>
    <dbReference type="NCBI Taxonomy" id="52824"/>
    <lineage>
        <taxon>Eukaryota</taxon>
        <taxon>Viridiplantae</taxon>
        <taxon>Streptophyta</taxon>
        <taxon>Embryophyta</taxon>
        <taxon>Tracheophyta</taxon>
        <taxon>Spermatophyta</taxon>
        <taxon>Magnoliopsida</taxon>
        <taxon>eudicotyledons</taxon>
        <taxon>Gunneridae</taxon>
        <taxon>Pentapetalae</taxon>
        <taxon>rosids</taxon>
        <taxon>malvids</taxon>
        <taxon>Brassicales</taxon>
        <taxon>Brassicaceae</taxon>
        <taxon>Brassiceae</taxon>
        <taxon>Brassica</taxon>
    </lineage>
</organism>
<dbReference type="Gene3D" id="3.30.1520.10">
    <property type="entry name" value="Phox-like domain"/>
    <property type="match status" value="1"/>
</dbReference>
<evidence type="ECO:0000256" key="2">
    <source>
        <dbReference type="ARBA" id="ARBA00022490"/>
    </source>
</evidence>
<keyword evidence="6" id="KW-1185">Reference proteome</keyword>
<dbReference type="Proteomes" id="UP000886595">
    <property type="component" value="Unassembled WGS sequence"/>
</dbReference>
<keyword evidence="2" id="KW-0963">Cytoplasm</keyword>
<dbReference type="GO" id="GO:0016020">
    <property type="term" value="C:membrane"/>
    <property type="evidence" value="ECO:0007669"/>
    <property type="project" value="UniProtKB-ARBA"/>
</dbReference>
<dbReference type="SMART" id="SM00312">
    <property type="entry name" value="PX"/>
    <property type="match status" value="1"/>
</dbReference>
<dbReference type="SUPFAM" id="SSF64268">
    <property type="entry name" value="PX domain"/>
    <property type="match status" value="1"/>
</dbReference>
<dbReference type="OrthoDB" id="1700393at2759"/>
<dbReference type="Pfam" id="PF00787">
    <property type="entry name" value="PX"/>
    <property type="match status" value="1"/>
</dbReference>